<dbReference type="EMBL" id="CAUYUJ010017406">
    <property type="protein sequence ID" value="CAK0874575.1"/>
    <property type="molecule type" value="Genomic_DNA"/>
</dbReference>
<evidence type="ECO:0000313" key="1">
    <source>
        <dbReference type="EMBL" id="CAK0874575.1"/>
    </source>
</evidence>
<name>A0ABN9VML6_9DINO</name>
<accession>A0ABN9VML6</accession>
<organism evidence="1 2">
    <name type="scientific">Prorocentrum cordatum</name>
    <dbReference type="NCBI Taxonomy" id="2364126"/>
    <lineage>
        <taxon>Eukaryota</taxon>
        <taxon>Sar</taxon>
        <taxon>Alveolata</taxon>
        <taxon>Dinophyceae</taxon>
        <taxon>Prorocentrales</taxon>
        <taxon>Prorocentraceae</taxon>
        <taxon>Prorocentrum</taxon>
    </lineage>
</organism>
<reference evidence="1" key="1">
    <citation type="submission" date="2023-10" db="EMBL/GenBank/DDBJ databases">
        <authorList>
            <person name="Chen Y."/>
            <person name="Shah S."/>
            <person name="Dougan E. K."/>
            <person name="Thang M."/>
            <person name="Chan C."/>
        </authorList>
    </citation>
    <scope>NUCLEOTIDE SEQUENCE [LARGE SCALE GENOMIC DNA]</scope>
</reference>
<feature type="non-terminal residue" evidence="1">
    <location>
        <position position="86"/>
    </location>
</feature>
<dbReference type="Proteomes" id="UP001189429">
    <property type="component" value="Unassembled WGS sequence"/>
</dbReference>
<gene>
    <name evidence="1" type="ORF">PCOR1329_LOCUS59420</name>
</gene>
<keyword evidence="2" id="KW-1185">Reference proteome</keyword>
<evidence type="ECO:0000313" key="2">
    <source>
        <dbReference type="Proteomes" id="UP001189429"/>
    </source>
</evidence>
<sequence>MVELHPQRLLTREEFKTNLLAAPGVLKVVVKSSKTSQGNRGDHVFEQNLEVHLHREPHVALEFEITRNNHMKHMEGRPYTETAMLK</sequence>
<protein>
    <recommendedName>
        <fullName evidence="3">FACT complex subunit</fullName>
    </recommendedName>
</protein>
<proteinExistence type="predicted"/>
<comment type="caution">
    <text evidence="1">The sequence shown here is derived from an EMBL/GenBank/DDBJ whole genome shotgun (WGS) entry which is preliminary data.</text>
</comment>
<evidence type="ECO:0008006" key="3">
    <source>
        <dbReference type="Google" id="ProtNLM"/>
    </source>
</evidence>